<evidence type="ECO:0000313" key="2">
    <source>
        <dbReference type="EMBL" id="RZS44520.1"/>
    </source>
</evidence>
<dbReference type="InterPro" id="IPR038765">
    <property type="entry name" value="Papain-like_cys_pep_sf"/>
</dbReference>
<keyword evidence="3" id="KW-1185">Reference proteome</keyword>
<dbReference type="Pfam" id="PF00797">
    <property type="entry name" value="Acetyltransf_2"/>
    <property type="match status" value="1"/>
</dbReference>
<gene>
    <name evidence="2" type="ORF">EV193_101396</name>
</gene>
<dbReference type="Gene3D" id="2.40.128.150">
    <property type="entry name" value="Cysteine proteinases"/>
    <property type="match status" value="1"/>
</dbReference>
<dbReference type="EMBL" id="SGWQ01000001">
    <property type="protein sequence ID" value="RZS44520.1"/>
    <property type="molecule type" value="Genomic_DNA"/>
</dbReference>
<dbReference type="Proteomes" id="UP000294257">
    <property type="component" value="Unassembled WGS sequence"/>
</dbReference>
<dbReference type="AlphaFoldDB" id="A0A4Q7L6M7"/>
<reference evidence="2 3" key="1">
    <citation type="submission" date="2019-02" db="EMBL/GenBank/DDBJ databases">
        <title>Genomic Encyclopedia of Type Strains, Phase IV (KMG-IV): sequencing the most valuable type-strain genomes for metagenomic binning, comparative biology and taxonomic classification.</title>
        <authorList>
            <person name="Goeker M."/>
        </authorList>
    </citation>
    <scope>NUCLEOTIDE SEQUENCE [LARGE SCALE GENOMIC DNA]</scope>
    <source>
        <strain evidence="2 3">DSM 101727</strain>
    </source>
</reference>
<dbReference type="PANTHER" id="PTHR11786">
    <property type="entry name" value="N-HYDROXYARYLAMINE O-ACETYLTRANSFERASE"/>
    <property type="match status" value="1"/>
</dbReference>
<comment type="similarity">
    <text evidence="1">Belongs to the arylamine N-acetyltransferase family.</text>
</comment>
<name>A0A4Q7L6M7_9PSEU</name>
<dbReference type="PANTHER" id="PTHR11786:SF0">
    <property type="entry name" value="ARYLAMINE N-ACETYLTRANSFERASE 4-RELATED"/>
    <property type="match status" value="1"/>
</dbReference>
<evidence type="ECO:0000313" key="3">
    <source>
        <dbReference type="Proteomes" id="UP000294257"/>
    </source>
</evidence>
<dbReference type="SUPFAM" id="SSF54001">
    <property type="entry name" value="Cysteine proteinases"/>
    <property type="match status" value="1"/>
</dbReference>
<dbReference type="InterPro" id="IPR001447">
    <property type="entry name" value="Arylamine_N-AcTrfase"/>
</dbReference>
<evidence type="ECO:0000256" key="1">
    <source>
        <dbReference type="ARBA" id="ARBA00006547"/>
    </source>
</evidence>
<dbReference type="GO" id="GO:0016407">
    <property type="term" value="F:acetyltransferase activity"/>
    <property type="evidence" value="ECO:0007669"/>
    <property type="project" value="InterPro"/>
</dbReference>
<comment type="caution">
    <text evidence="2">The sequence shown here is derived from an EMBL/GenBank/DDBJ whole genome shotgun (WGS) entry which is preliminary data.</text>
</comment>
<keyword evidence="2" id="KW-0808">Transferase</keyword>
<sequence>MRARYLRRLGFSEAPEPDLEALTALHRAQVEKIPYETLWIKMGEPRTTDPRAAVDTITGPGGRGGYCYHLNGAFSELVGSLGFDVRRHIAGVQGKPEDRPHLDRNHLGLTVHGLPTDDCPDGAWLVDLGLGDGFYDPIPLVYDEYRQGPFTYRLRESEVDGGGWRFDHAAGMSFVGFDTAPAAAVPGDFTEKHRWLSTSPDSGFAGPVVVSVRTADAVVTMRGCRFQRFDADGLTETLVSAEQDWFGALADVFGVTLDDVDPADRVKLWTEVRSKHEEWLRNSTATQQE</sequence>
<organism evidence="2 3">
    <name type="scientific">Herbihabitans rhizosphaerae</name>
    <dbReference type="NCBI Taxonomy" id="1872711"/>
    <lineage>
        <taxon>Bacteria</taxon>
        <taxon>Bacillati</taxon>
        <taxon>Actinomycetota</taxon>
        <taxon>Actinomycetes</taxon>
        <taxon>Pseudonocardiales</taxon>
        <taxon>Pseudonocardiaceae</taxon>
        <taxon>Herbihabitans</taxon>
    </lineage>
</organism>
<proteinExistence type="inferred from homology"/>
<dbReference type="Gene3D" id="3.30.2140.10">
    <property type="entry name" value="Arylamine N-acetyltransferase"/>
    <property type="match status" value="1"/>
</dbReference>
<accession>A0A4Q7L6M7</accession>
<protein>
    <submittedName>
        <fullName evidence="2">Arylamine N-acetyltransferase</fullName>
    </submittedName>
</protein>